<dbReference type="GO" id="GO:0003735">
    <property type="term" value="F:structural constituent of ribosome"/>
    <property type="evidence" value="ECO:0007669"/>
    <property type="project" value="InterPro"/>
</dbReference>
<evidence type="ECO:0000256" key="6">
    <source>
        <dbReference type="RuleBase" id="RU003815"/>
    </source>
</evidence>
<dbReference type="GO" id="GO:0003723">
    <property type="term" value="F:RNA binding"/>
    <property type="evidence" value="ECO:0007669"/>
    <property type="project" value="TreeGrafter"/>
</dbReference>
<dbReference type="STRING" id="1802115.A2756_05660"/>
<accession>A0A1G2G1P8</accession>
<comment type="similarity">
    <text evidence="1 5 6">Belongs to the universal ribosomal protein uS9 family.</text>
</comment>
<dbReference type="AlphaFoldDB" id="A0A1G2G1P8"/>
<evidence type="ECO:0000256" key="3">
    <source>
        <dbReference type="ARBA" id="ARBA00023274"/>
    </source>
</evidence>
<dbReference type="PANTHER" id="PTHR21569">
    <property type="entry name" value="RIBOSOMAL PROTEIN S9"/>
    <property type="match status" value="1"/>
</dbReference>
<dbReference type="InterPro" id="IPR014721">
    <property type="entry name" value="Ribsml_uS5_D2-typ_fold_subgr"/>
</dbReference>
<proteinExistence type="inferred from homology"/>
<dbReference type="PROSITE" id="PS00360">
    <property type="entry name" value="RIBOSOMAL_S9"/>
    <property type="match status" value="1"/>
</dbReference>
<dbReference type="PANTHER" id="PTHR21569:SF1">
    <property type="entry name" value="SMALL RIBOSOMAL SUBUNIT PROTEIN US9M"/>
    <property type="match status" value="1"/>
</dbReference>
<keyword evidence="2 5" id="KW-0689">Ribosomal protein</keyword>
<dbReference type="Gene3D" id="3.30.230.10">
    <property type="match status" value="1"/>
</dbReference>
<dbReference type="NCBIfam" id="NF001099">
    <property type="entry name" value="PRK00132.1"/>
    <property type="match status" value="1"/>
</dbReference>
<dbReference type="InterPro" id="IPR020574">
    <property type="entry name" value="Ribosomal_uS9_CS"/>
</dbReference>
<gene>
    <name evidence="5" type="primary">rpsI</name>
    <name evidence="7" type="ORF">A2756_05660</name>
</gene>
<dbReference type="Pfam" id="PF00380">
    <property type="entry name" value="Ribosomal_S9"/>
    <property type="match status" value="1"/>
</dbReference>
<evidence type="ECO:0000313" key="7">
    <source>
        <dbReference type="EMBL" id="OGZ43820.1"/>
    </source>
</evidence>
<name>A0A1G2G1P8_9BACT</name>
<evidence type="ECO:0000256" key="1">
    <source>
        <dbReference type="ARBA" id="ARBA00005251"/>
    </source>
</evidence>
<protein>
    <recommendedName>
        <fullName evidence="4 5">Small ribosomal subunit protein uS9</fullName>
    </recommendedName>
</protein>
<keyword evidence="3 5" id="KW-0687">Ribonucleoprotein</keyword>
<comment type="caution">
    <text evidence="7">The sequence shown here is derived from an EMBL/GenBank/DDBJ whole genome shotgun (WGS) entry which is preliminary data.</text>
</comment>
<dbReference type="Proteomes" id="UP000177785">
    <property type="component" value="Unassembled WGS sequence"/>
</dbReference>
<dbReference type="HAMAP" id="MF_00532_B">
    <property type="entry name" value="Ribosomal_uS9_B"/>
    <property type="match status" value="1"/>
</dbReference>
<evidence type="ECO:0000313" key="8">
    <source>
        <dbReference type="Proteomes" id="UP000177785"/>
    </source>
</evidence>
<dbReference type="InterPro" id="IPR000754">
    <property type="entry name" value="Ribosomal_uS9"/>
</dbReference>
<dbReference type="EMBL" id="MHNL01000029">
    <property type="protein sequence ID" value="OGZ43820.1"/>
    <property type="molecule type" value="Genomic_DNA"/>
</dbReference>
<dbReference type="GO" id="GO:0006412">
    <property type="term" value="P:translation"/>
    <property type="evidence" value="ECO:0007669"/>
    <property type="project" value="UniProtKB-UniRule"/>
</dbReference>
<dbReference type="InterPro" id="IPR020568">
    <property type="entry name" value="Ribosomal_Su5_D2-typ_SF"/>
</dbReference>
<dbReference type="InterPro" id="IPR023035">
    <property type="entry name" value="Ribosomal_uS9_bac/plastid"/>
</dbReference>
<dbReference type="GO" id="GO:0022627">
    <property type="term" value="C:cytosolic small ribosomal subunit"/>
    <property type="evidence" value="ECO:0007669"/>
    <property type="project" value="TreeGrafter"/>
</dbReference>
<evidence type="ECO:0000256" key="4">
    <source>
        <dbReference type="ARBA" id="ARBA00035259"/>
    </source>
</evidence>
<evidence type="ECO:0000256" key="2">
    <source>
        <dbReference type="ARBA" id="ARBA00022980"/>
    </source>
</evidence>
<reference evidence="7 8" key="1">
    <citation type="journal article" date="2016" name="Nat. Commun.">
        <title>Thousands of microbial genomes shed light on interconnected biogeochemical processes in an aquifer system.</title>
        <authorList>
            <person name="Anantharaman K."/>
            <person name="Brown C.T."/>
            <person name="Hug L.A."/>
            <person name="Sharon I."/>
            <person name="Castelle C.J."/>
            <person name="Probst A.J."/>
            <person name="Thomas B.C."/>
            <person name="Singh A."/>
            <person name="Wilkins M.J."/>
            <person name="Karaoz U."/>
            <person name="Brodie E.L."/>
            <person name="Williams K.H."/>
            <person name="Hubbard S.S."/>
            <person name="Banfield J.F."/>
        </authorList>
    </citation>
    <scope>NUCLEOTIDE SEQUENCE [LARGE SCALE GENOMIC DNA]</scope>
</reference>
<dbReference type="FunFam" id="3.30.230.10:FF:000001">
    <property type="entry name" value="30S ribosomal protein S9"/>
    <property type="match status" value="1"/>
</dbReference>
<evidence type="ECO:0000256" key="5">
    <source>
        <dbReference type="HAMAP-Rule" id="MF_00532"/>
    </source>
</evidence>
<sequence>MRKRAEPASPEEKYVQATGRRKTSVARVRLFTKGTGIVVNDKDYRDYFVTKELQVIVEAAAEAMNFADKVKISAHIVGGGIHSQAEALRHGISRVLTTFNPDFRKRLKKLGYLTRDARAKERRKFGLKKARRAPQWSKR</sequence>
<organism evidence="7 8">
    <name type="scientific">Candidatus Ryanbacteria bacterium RIFCSPHIGHO2_01_FULL_48_27</name>
    <dbReference type="NCBI Taxonomy" id="1802115"/>
    <lineage>
        <taxon>Bacteria</taxon>
        <taxon>Candidatus Ryaniibacteriota</taxon>
    </lineage>
</organism>
<dbReference type="SUPFAM" id="SSF54211">
    <property type="entry name" value="Ribosomal protein S5 domain 2-like"/>
    <property type="match status" value="1"/>
</dbReference>